<reference evidence="1 2" key="1">
    <citation type="submission" date="2019-05" db="EMBL/GenBank/DDBJ databases">
        <authorList>
            <consortium name="Pathogen Informatics"/>
        </authorList>
    </citation>
    <scope>NUCLEOTIDE SEQUENCE [LARGE SCALE GENOMIC DNA]</scope>
    <source>
        <strain evidence="1 2">NCTC5386</strain>
    </source>
</reference>
<proteinExistence type="predicted"/>
<dbReference type="SUPFAM" id="SSF56784">
    <property type="entry name" value="HAD-like"/>
    <property type="match status" value="1"/>
</dbReference>
<dbReference type="InterPro" id="IPR006379">
    <property type="entry name" value="HAD-SF_hydro_IIB"/>
</dbReference>
<dbReference type="PANTHER" id="PTHR10000">
    <property type="entry name" value="PHOSPHOSERINE PHOSPHATASE"/>
    <property type="match status" value="1"/>
</dbReference>
<dbReference type="InterPro" id="IPR000150">
    <property type="entry name" value="Cof"/>
</dbReference>
<gene>
    <name evidence="1" type="primary">ybjI</name>
    <name evidence="1" type="ORF">NCTC5386_00786</name>
</gene>
<evidence type="ECO:0000313" key="1">
    <source>
        <dbReference type="EMBL" id="VTS12953.1"/>
    </source>
</evidence>
<accession>A0A4U9XIE0</accession>
<dbReference type="InterPro" id="IPR023214">
    <property type="entry name" value="HAD_sf"/>
</dbReference>
<dbReference type="GO" id="GO:0016791">
    <property type="term" value="F:phosphatase activity"/>
    <property type="evidence" value="ECO:0007669"/>
    <property type="project" value="TreeGrafter"/>
</dbReference>
<dbReference type="GO" id="GO:0000287">
    <property type="term" value="F:magnesium ion binding"/>
    <property type="evidence" value="ECO:0007669"/>
    <property type="project" value="TreeGrafter"/>
</dbReference>
<dbReference type="EMBL" id="CABEHT010000001">
    <property type="protein sequence ID" value="VTS12953.1"/>
    <property type="molecule type" value="Genomic_DNA"/>
</dbReference>
<dbReference type="Pfam" id="PF08282">
    <property type="entry name" value="Hydrolase_3"/>
    <property type="match status" value="1"/>
</dbReference>
<keyword evidence="1" id="KW-0378">Hydrolase</keyword>
<dbReference type="NCBIfam" id="TIGR01484">
    <property type="entry name" value="HAD-SF-IIB"/>
    <property type="match status" value="1"/>
</dbReference>
<dbReference type="Gene3D" id="3.30.1240.10">
    <property type="match status" value="1"/>
</dbReference>
<dbReference type="GO" id="GO:0005829">
    <property type="term" value="C:cytosol"/>
    <property type="evidence" value="ECO:0007669"/>
    <property type="project" value="TreeGrafter"/>
</dbReference>
<protein>
    <submittedName>
        <fullName evidence="1">Haloacid dehalogenase</fullName>
        <ecNumber evidence="1">3.1.3.-</ecNumber>
    </submittedName>
</protein>
<sequence>MIKLVATDMDGTFLTENHTYDKERLAALLPKLKAKGITFAVSSGRSLLAIEQLFADFLGDIALIAENGSLVQYQNQVIFADFMTKKQYIEVAKRILENPYYVETGMLFSGQKASYILEGASQDYINRMHLFYENIKIISDFDAMDNDSIFKITTTFTGETVLDGSAWLDQQIPYISAVTTGFESIDVILAEVNKGFGMAHLCQALDIKAEEVVAFGDNLNDYQMLEYVGHAVATANARPEIIALADQVIGHCNEQSVLTYLEGLVSEDDL</sequence>
<dbReference type="InterPro" id="IPR036412">
    <property type="entry name" value="HAD-like_sf"/>
</dbReference>
<dbReference type="SFLD" id="SFLDG01140">
    <property type="entry name" value="C2.B:_Phosphomannomutase_and_P"/>
    <property type="match status" value="1"/>
</dbReference>
<evidence type="ECO:0000313" key="2">
    <source>
        <dbReference type="Proteomes" id="UP000394068"/>
    </source>
</evidence>
<dbReference type="PANTHER" id="PTHR10000:SF53">
    <property type="entry name" value="5-AMINO-6-(5-PHOSPHO-D-RIBITYLAMINO)URACIL PHOSPHATASE YBJI-RELATED"/>
    <property type="match status" value="1"/>
</dbReference>
<dbReference type="CDD" id="cd07518">
    <property type="entry name" value="HAD_YbiV-Like"/>
    <property type="match status" value="1"/>
</dbReference>
<dbReference type="EC" id="3.1.3.-" evidence="1"/>
<dbReference type="NCBIfam" id="TIGR00099">
    <property type="entry name" value="Cof-subfamily"/>
    <property type="match status" value="1"/>
</dbReference>
<organism evidence="1 2">
    <name type="scientific">Streptococcus pseudoporcinus</name>
    <dbReference type="NCBI Taxonomy" id="361101"/>
    <lineage>
        <taxon>Bacteria</taxon>
        <taxon>Bacillati</taxon>
        <taxon>Bacillota</taxon>
        <taxon>Bacilli</taxon>
        <taxon>Lactobacillales</taxon>
        <taxon>Streptococcaceae</taxon>
        <taxon>Streptococcus</taxon>
    </lineage>
</organism>
<dbReference type="Gene3D" id="3.40.50.1000">
    <property type="entry name" value="HAD superfamily/HAD-like"/>
    <property type="match status" value="1"/>
</dbReference>
<dbReference type="RefSeq" id="WP_077323112.1">
    <property type="nucleotide sequence ID" value="NZ_CABEHT010000001.1"/>
</dbReference>
<name>A0A4U9XIE0_9STRE</name>
<dbReference type="SFLD" id="SFLDS00003">
    <property type="entry name" value="Haloacid_Dehalogenase"/>
    <property type="match status" value="1"/>
</dbReference>
<dbReference type="Proteomes" id="UP000394068">
    <property type="component" value="Unassembled WGS sequence"/>
</dbReference>
<dbReference type="AlphaFoldDB" id="A0A4U9XIE0"/>